<dbReference type="SUPFAM" id="SSF51206">
    <property type="entry name" value="cAMP-binding domain-like"/>
    <property type="match status" value="1"/>
</dbReference>
<evidence type="ECO:0000259" key="1">
    <source>
        <dbReference type="Pfam" id="PF00027"/>
    </source>
</evidence>
<organism evidence="2 3">
    <name type="scientific">Flavivirga rizhaonensis</name>
    <dbReference type="NCBI Taxonomy" id="2559571"/>
    <lineage>
        <taxon>Bacteria</taxon>
        <taxon>Pseudomonadati</taxon>
        <taxon>Bacteroidota</taxon>
        <taxon>Flavobacteriia</taxon>
        <taxon>Flavobacteriales</taxon>
        <taxon>Flavobacteriaceae</taxon>
        <taxon>Flavivirga</taxon>
    </lineage>
</organism>
<dbReference type="InterPro" id="IPR014710">
    <property type="entry name" value="RmlC-like_jellyroll"/>
</dbReference>
<dbReference type="RefSeq" id="WP_135878655.1">
    <property type="nucleotide sequence ID" value="NZ_SRSO01000035.1"/>
</dbReference>
<proteinExistence type="predicted"/>
<feature type="domain" description="Cyclic nucleotide-binding" evidence="1">
    <location>
        <begin position="30"/>
        <end position="116"/>
    </location>
</feature>
<dbReference type="InterPro" id="IPR018490">
    <property type="entry name" value="cNMP-bd_dom_sf"/>
</dbReference>
<dbReference type="AlphaFoldDB" id="A0A4S1DS63"/>
<dbReference type="OrthoDB" id="758145at2"/>
<name>A0A4S1DS63_9FLAO</name>
<comment type="caution">
    <text evidence="2">The sequence shown here is derived from an EMBL/GenBank/DDBJ whole genome shotgun (WGS) entry which is preliminary data.</text>
</comment>
<dbReference type="Gene3D" id="2.60.120.10">
    <property type="entry name" value="Jelly Rolls"/>
    <property type="match status" value="1"/>
</dbReference>
<reference evidence="2 3" key="1">
    <citation type="submission" date="2019-04" db="EMBL/GenBank/DDBJ databases">
        <authorList>
            <person name="Liu A."/>
        </authorList>
    </citation>
    <scope>NUCLEOTIDE SEQUENCE [LARGE SCALE GENOMIC DNA]</scope>
    <source>
        <strain evidence="2 3">RZ03</strain>
    </source>
</reference>
<dbReference type="Pfam" id="PF00027">
    <property type="entry name" value="cNMP_binding"/>
    <property type="match status" value="1"/>
</dbReference>
<protein>
    <submittedName>
        <fullName evidence="2">Crp/Fnr family transcriptional regulator</fullName>
    </submittedName>
</protein>
<keyword evidence="3" id="KW-1185">Reference proteome</keyword>
<evidence type="ECO:0000313" key="2">
    <source>
        <dbReference type="EMBL" id="TGV00739.1"/>
    </source>
</evidence>
<accession>A0A4S1DS63</accession>
<dbReference type="EMBL" id="SRSO01000035">
    <property type="protein sequence ID" value="TGV00739.1"/>
    <property type="molecule type" value="Genomic_DNA"/>
</dbReference>
<evidence type="ECO:0000313" key="3">
    <source>
        <dbReference type="Proteomes" id="UP000307602"/>
    </source>
</evidence>
<dbReference type="Proteomes" id="UP000307602">
    <property type="component" value="Unassembled WGS sequence"/>
</dbReference>
<sequence>MKKPEDIFEKIGIDQSQASLWSTVFKHKITLKKGEIWLKEGEVCQHLGIIVKGMCRHGFTNSEGDDITRWVSLESDIITSLSSFISGDRSNESIQAIATSEILFADKHDWLLFFSRYESVRQYWTKTLEQYLIGLEERLFNQISKKAQDRYNYLHNKYPRLIREVPNKYIASILGINSRHLSRLRLK</sequence>
<gene>
    <name evidence="2" type="ORF">EM932_18300</name>
</gene>
<dbReference type="InterPro" id="IPR000595">
    <property type="entry name" value="cNMP-bd_dom"/>
</dbReference>